<comment type="caution">
    <text evidence="2">The sequence shown here is derived from an EMBL/GenBank/DDBJ whole genome shotgun (WGS) entry which is preliminary data.</text>
</comment>
<reference evidence="2" key="1">
    <citation type="submission" date="2017-05" db="EMBL/GenBank/DDBJ databases">
        <authorList>
            <person name="Varghese N."/>
            <person name="Submissions S."/>
        </authorList>
    </citation>
    <scope>NUCLEOTIDE SEQUENCE</scope>
    <source>
        <strain evidence="2">Su22</strain>
    </source>
</reference>
<name>A0AA45WWR7_9CLOT</name>
<evidence type="ECO:0000256" key="1">
    <source>
        <dbReference type="SAM" id="MobiDB-lite"/>
    </source>
</evidence>
<evidence type="ECO:0000313" key="3">
    <source>
        <dbReference type="Proteomes" id="UP001158066"/>
    </source>
</evidence>
<proteinExistence type="predicted"/>
<feature type="compositionally biased region" description="Low complexity" evidence="1">
    <location>
        <begin position="93"/>
        <end position="105"/>
    </location>
</feature>
<accession>A0AA45WWR7</accession>
<dbReference type="EMBL" id="FXUF01000008">
    <property type="protein sequence ID" value="SMP60191.1"/>
    <property type="molecule type" value="Genomic_DNA"/>
</dbReference>
<dbReference type="AlphaFoldDB" id="A0AA45WWR7"/>
<protein>
    <recommendedName>
        <fullName evidence="4">DUF2953 domain-containing protein</fullName>
    </recommendedName>
</protein>
<evidence type="ECO:0008006" key="4">
    <source>
        <dbReference type="Google" id="ProtNLM"/>
    </source>
</evidence>
<organism evidence="2 3">
    <name type="scientific">Anoxynatronum buryatiense</name>
    <dbReference type="NCBI Taxonomy" id="489973"/>
    <lineage>
        <taxon>Bacteria</taxon>
        <taxon>Bacillati</taxon>
        <taxon>Bacillota</taxon>
        <taxon>Clostridia</taxon>
        <taxon>Eubacteriales</taxon>
        <taxon>Clostridiaceae</taxon>
        <taxon>Anoxynatronum</taxon>
    </lineage>
</organism>
<feature type="region of interest" description="Disordered" evidence="1">
    <location>
        <begin position="84"/>
        <end position="115"/>
    </location>
</feature>
<gene>
    <name evidence="2" type="ORF">SAMN06296020_10862</name>
</gene>
<keyword evidence="3" id="KW-1185">Reference proteome</keyword>
<sequence>MLMILLKILLWLLLIVLALILLVLVAPIGYQASGRYAEDTKEGKGQVSLFWGLLRLKVFTNDFRHLETTVTVAGISKKISMTAAKKEKAPKDGTNNQTATGATGAPSVSSESPRKKPALSFSEALDHLREALTRDLFAAIRRFLQKIWKALRPQIFRIKVVYGLPDPYQTAVINNFLMALFAVWPHQTLQLQPVFHDSLVDVSGNIKGSLVPIAFLAAALQLILAKPVRRIWWPLLRKHRNKSGSRTSEASAASHGASSS</sequence>
<dbReference type="Proteomes" id="UP001158066">
    <property type="component" value="Unassembled WGS sequence"/>
</dbReference>
<evidence type="ECO:0000313" key="2">
    <source>
        <dbReference type="EMBL" id="SMP60191.1"/>
    </source>
</evidence>